<dbReference type="InterPro" id="IPR057189">
    <property type="entry name" value="DUF7867"/>
</dbReference>
<keyword evidence="5" id="KW-1185">Reference proteome</keyword>
<feature type="domain" description="Putative Flp pilus-assembly TadG-like N-terminal" evidence="2">
    <location>
        <begin position="26"/>
        <end position="70"/>
    </location>
</feature>
<protein>
    <submittedName>
        <fullName evidence="4">Pilus assembly protein TadG-related protein</fullName>
    </submittedName>
</protein>
<organism evidence="4 5">
    <name type="scientific">Psychromarinibacter halotolerans</name>
    <dbReference type="NCBI Taxonomy" id="1775175"/>
    <lineage>
        <taxon>Bacteria</taxon>
        <taxon>Pseudomonadati</taxon>
        <taxon>Pseudomonadota</taxon>
        <taxon>Alphaproteobacteria</taxon>
        <taxon>Rhodobacterales</taxon>
        <taxon>Paracoccaceae</taxon>
        <taxon>Psychromarinibacter</taxon>
    </lineage>
</organism>
<feature type="domain" description="DUF7867" evidence="3">
    <location>
        <begin position="176"/>
        <end position="428"/>
    </location>
</feature>
<dbReference type="Pfam" id="PF13400">
    <property type="entry name" value="Tad"/>
    <property type="match status" value="1"/>
</dbReference>
<keyword evidence="1" id="KW-1133">Transmembrane helix</keyword>
<evidence type="ECO:0000256" key="1">
    <source>
        <dbReference type="SAM" id="Phobius"/>
    </source>
</evidence>
<evidence type="ECO:0000259" key="2">
    <source>
        <dbReference type="Pfam" id="PF13400"/>
    </source>
</evidence>
<feature type="transmembrane region" description="Helical" evidence="1">
    <location>
        <begin position="31"/>
        <end position="53"/>
    </location>
</feature>
<evidence type="ECO:0000313" key="4">
    <source>
        <dbReference type="EMBL" id="MFC3144723.1"/>
    </source>
</evidence>
<dbReference type="RefSeq" id="WP_275634884.1">
    <property type="nucleotide sequence ID" value="NZ_JARGYD010000013.1"/>
</dbReference>
<accession>A0ABV7GSV3</accession>
<dbReference type="Pfam" id="PF25269">
    <property type="entry name" value="DUF7867"/>
    <property type="match status" value="1"/>
</dbReference>
<keyword evidence="1" id="KW-0472">Membrane</keyword>
<gene>
    <name evidence="4" type="ORF">ACFOGP_18515</name>
</gene>
<proteinExistence type="predicted"/>
<dbReference type="EMBL" id="JBHRTB010000010">
    <property type="protein sequence ID" value="MFC3144723.1"/>
    <property type="molecule type" value="Genomic_DNA"/>
</dbReference>
<evidence type="ECO:0000259" key="3">
    <source>
        <dbReference type="Pfam" id="PF25269"/>
    </source>
</evidence>
<evidence type="ECO:0000313" key="5">
    <source>
        <dbReference type="Proteomes" id="UP001595632"/>
    </source>
</evidence>
<dbReference type="Proteomes" id="UP001595632">
    <property type="component" value="Unassembled WGS sequence"/>
</dbReference>
<reference evidence="5" key="1">
    <citation type="journal article" date="2019" name="Int. J. Syst. Evol. Microbiol.">
        <title>The Global Catalogue of Microorganisms (GCM) 10K type strain sequencing project: providing services to taxonomists for standard genome sequencing and annotation.</title>
        <authorList>
            <consortium name="The Broad Institute Genomics Platform"/>
            <consortium name="The Broad Institute Genome Sequencing Center for Infectious Disease"/>
            <person name="Wu L."/>
            <person name="Ma J."/>
        </authorList>
    </citation>
    <scope>NUCLEOTIDE SEQUENCE [LARGE SCALE GENOMIC DNA]</scope>
    <source>
        <strain evidence="5">KCTC 52366</strain>
    </source>
</reference>
<sequence length="444" mass="47404">MIFPRFQSFARSLPAWLDGFRRREDGAMTLFGLYIFLASLVFCGLAVDVGFAYKTRTELQVAADSAAHAALFVRQTADAETARAAAVRIAEGTLSPLAYGDVLLPEDVQFGYWDNAARVFTPDEESSEAVLINTAQLAERSNAARAFLLNFVGIDHWDVNAMSVFTIEGSACANEGFIAQGRVDMQSNNTFKEGFCVHSNSYVHFNNNNTFEPGVNVSMPDLDDLDVPNMDRNWGLIEALREQRISLAFLDQLGTIIDGLEDADPEYTPDYITNVIPVELKKTRNLTEKDFTPGRIHTTNCSGGGTVSIKSNTTLTDIVLVTDCDVTFGSNVTLENVVVATRSTDTRSVSAAASLQLGRDDGCAEGGGAEILTLGGFRAASKLTMYGGKIIAAGDVDFAAQGDGGEGASIVAGGEIDGTSNTTMGVCGAGMGKAYITPRLRLAG</sequence>
<dbReference type="InterPro" id="IPR028087">
    <property type="entry name" value="Tad_N"/>
</dbReference>
<keyword evidence="1" id="KW-0812">Transmembrane</keyword>
<name>A0ABV7GSV3_9RHOB</name>
<comment type="caution">
    <text evidence="4">The sequence shown here is derived from an EMBL/GenBank/DDBJ whole genome shotgun (WGS) entry which is preliminary data.</text>
</comment>